<dbReference type="Proteomes" id="UP001176021">
    <property type="component" value="Unassembled WGS sequence"/>
</dbReference>
<reference evidence="1" key="1">
    <citation type="submission" date="2022-05" db="EMBL/GenBank/DDBJ databases">
        <title>Expanded diversity of anoxic marine methylotrophy in a Black Sea sulfate reducing microorganism.</title>
        <authorList>
            <person name="Fischer P.Q."/>
            <person name="Stams A.J.M."/>
            <person name="Villanueva L."/>
            <person name="Sousa D.Z."/>
        </authorList>
    </citation>
    <scope>NUCLEOTIDE SEQUENCE</scope>
    <source>
        <strain evidence="1">P130</strain>
    </source>
</reference>
<evidence type="ECO:0000313" key="2">
    <source>
        <dbReference type="Proteomes" id="UP001176021"/>
    </source>
</evidence>
<organism evidence="1 2">
    <name type="scientific">Desulfosporosinus nitroreducens</name>
    <dbReference type="NCBI Taxonomy" id="2018668"/>
    <lineage>
        <taxon>Bacteria</taxon>
        <taxon>Bacillati</taxon>
        <taxon>Bacillota</taxon>
        <taxon>Clostridia</taxon>
        <taxon>Eubacteriales</taxon>
        <taxon>Desulfitobacteriaceae</taxon>
        <taxon>Desulfosporosinus</taxon>
    </lineage>
</organism>
<sequence>MFDNLYNLVKDHLNQRLFDPKNFELLRQIMKALVGMTVHLQVNSDSQYDRNYELVVRVKSASYVGGRISIKTTNHNIGFQAVGIIITSQQEQIMITAPSSEEVGSMLIILIIREENLIS</sequence>
<keyword evidence="2" id="KW-1185">Reference proteome</keyword>
<name>A0ABT8QR74_9FIRM</name>
<gene>
    <name evidence="1" type="ORF">M8H41_13460</name>
</gene>
<protein>
    <submittedName>
        <fullName evidence="1">Uncharacterized protein</fullName>
    </submittedName>
</protein>
<proteinExistence type="predicted"/>
<dbReference type="RefSeq" id="WP_302049016.1">
    <property type="nucleotide sequence ID" value="NZ_JAMJEV010000010.1"/>
</dbReference>
<evidence type="ECO:0000313" key="1">
    <source>
        <dbReference type="EMBL" id="MDO0823854.1"/>
    </source>
</evidence>
<dbReference type="EMBL" id="JAMJEV010000010">
    <property type="protein sequence ID" value="MDO0823854.1"/>
    <property type="molecule type" value="Genomic_DNA"/>
</dbReference>
<comment type="caution">
    <text evidence="1">The sequence shown here is derived from an EMBL/GenBank/DDBJ whole genome shotgun (WGS) entry which is preliminary data.</text>
</comment>
<accession>A0ABT8QR74</accession>